<dbReference type="UniPathway" id="UPA00050">
    <property type="reaction ID" value="UER00063"/>
</dbReference>
<evidence type="ECO:0000256" key="7">
    <source>
        <dbReference type="ARBA" id="ARBA00022697"/>
    </source>
</evidence>
<sequence length="222" mass="24072">MVKRIGIGLLGMGVVGGGVARIISEKSDLLERQIGARLDLRGVLVRNKNIRRSFQLPEDMFVESPHAILEDSNVDIVVELMGGEEPALSYILKAVSNGKHVVTANKEVMAKHGPVIFAAARKRDVRVLFEASVAGGTPIISPLMRDLVSNDVKSIKAIINGTTNYILTRMANEQADYDEVLQEAQALGYAESDPTNDVQGIDASYKLAILSTLAFRAQVKNT</sequence>
<dbReference type="SUPFAM" id="SSF55347">
    <property type="entry name" value="Glyceraldehyde-3-phosphate dehydrogenase-like, C-terminal domain"/>
    <property type="match status" value="1"/>
</dbReference>
<dbReference type="InterPro" id="IPR001342">
    <property type="entry name" value="HDH_cat"/>
</dbReference>
<dbReference type="PROSITE" id="PS01042">
    <property type="entry name" value="HOMOSER_DHGENASE"/>
    <property type="match status" value="1"/>
</dbReference>
<evidence type="ECO:0000259" key="10">
    <source>
        <dbReference type="Pfam" id="PF00742"/>
    </source>
</evidence>
<evidence type="ECO:0000256" key="6">
    <source>
        <dbReference type="ARBA" id="ARBA00022605"/>
    </source>
</evidence>
<dbReference type="SUPFAM" id="SSF51735">
    <property type="entry name" value="NAD(P)-binding Rossmann-fold domains"/>
    <property type="match status" value="1"/>
</dbReference>
<dbReference type="GO" id="GO:0009088">
    <property type="term" value="P:threonine biosynthetic process"/>
    <property type="evidence" value="ECO:0007669"/>
    <property type="project" value="UniProtKB-UniPathway"/>
</dbReference>
<dbReference type="UniPathway" id="UPA00051">
    <property type="reaction ID" value="UER00465"/>
</dbReference>
<protein>
    <recommendedName>
        <fullName evidence="5">Homoserine dehydrogenase</fullName>
        <ecNumber evidence="4">1.1.1.3</ecNumber>
    </recommendedName>
</protein>
<keyword evidence="9" id="KW-0486">Methionine biosynthesis</keyword>
<evidence type="ECO:0000256" key="4">
    <source>
        <dbReference type="ARBA" id="ARBA00013213"/>
    </source>
</evidence>
<comment type="pathway">
    <text evidence="1">Amino-acid biosynthesis; L-threonine biosynthesis; L-threonine from L-aspartate: step 3/5.</text>
</comment>
<comment type="pathway">
    <text evidence="2">Amino-acid biosynthesis; L-methionine biosynthesis via de novo pathway; L-homoserine from L-aspartate: step 3/3.</text>
</comment>
<feature type="domain" description="Aspartate/homoserine dehydrogenase NAD-binding" evidence="11">
    <location>
        <begin position="11"/>
        <end position="130"/>
    </location>
</feature>
<dbReference type="EMBL" id="UINC01031975">
    <property type="protein sequence ID" value="SVB18872.1"/>
    <property type="molecule type" value="Genomic_DNA"/>
</dbReference>
<dbReference type="NCBIfam" id="NF004976">
    <property type="entry name" value="PRK06349.1"/>
    <property type="match status" value="1"/>
</dbReference>
<dbReference type="EC" id="1.1.1.3" evidence="4"/>
<gene>
    <name evidence="12" type="ORF">METZ01_LOCUS171726</name>
</gene>
<evidence type="ECO:0000256" key="9">
    <source>
        <dbReference type="ARBA" id="ARBA00023167"/>
    </source>
</evidence>
<name>A0A382BZB6_9ZZZZ</name>
<dbReference type="PANTHER" id="PTHR43331:SF1">
    <property type="entry name" value="HOMOSERINE DEHYDROGENASE"/>
    <property type="match status" value="1"/>
</dbReference>
<comment type="similarity">
    <text evidence="3">Belongs to the homoserine dehydrogenase family.</text>
</comment>
<dbReference type="FunFam" id="3.30.360.10:FF:000005">
    <property type="entry name" value="Homoserine dehydrogenase"/>
    <property type="match status" value="1"/>
</dbReference>
<dbReference type="InterPro" id="IPR036291">
    <property type="entry name" value="NAD(P)-bd_dom_sf"/>
</dbReference>
<dbReference type="Pfam" id="PF03447">
    <property type="entry name" value="NAD_binding_3"/>
    <property type="match status" value="1"/>
</dbReference>
<organism evidence="12">
    <name type="scientific">marine metagenome</name>
    <dbReference type="NCBI Taxonomy" id="408172"/>
    <lineage>
        <taxon>unclassified sequences</taxon>
        <taxon>metagenomes</taxon>
        <taxon>ecological metagenomes</taxon>
    </lineage>
</organism>
<dbReference type="Gene3D" id="3.30.360.10">
    <property type="entry name" value="Dihydrodipicolinate Reductase, domain 2"/>
    <property type="match status" value="1"/>
</dbReference>
<evidence type="ECO:0000313" key="12">
    <source>
        <dbReference type="EMBL" id="SVB18872.1"/>
    </source>
</evidence>
<proteinExistence type="inferred from homology"/>
<feature type="domain" description="Homoserine dehydrogenase catalytic" evidence="10">
    <location>
        <begin position="138"/>
        <end position="220"/>
    </location>
</feature>
<dbReference type="GO" id="GO:0009086">
    <property type="term" value="P:methionine biosynthetic process"/>
    <property type="evidence" value="ECO:0007669"/>
    <property type="project" value="UniProtKB-KW"/>
</dbReference>
<keyword evidence="8" id="KW-0560">Oxidoreductase</keyword>
<dbReference type="GO" id="GO:0050661">
    <property type="term" value="F:NADP binding"/>
    <property type="evidence" value="ECO:0007669"/>
    <property type="project" value="InterPro"/>
</dbReference>
<evidence type="ECO:0000259" key="11">
    <source>
        <dbReference type="Pfam" id="PF03447"/>
    </source>
</evidence>
<keyword evidence="6" id="KW-0028">Amino-acid biosynthesis</keyword>
<dbReference type="AlphaFoldDB" id="A0A382BZB6"/>
<evidence type="ECO:0000256" key="2">
    <source>
        <dbReference type="ARBA" id="ARBA00005062"/>
    </source>
</evidence>
<accession>A0A382BZB6</accession>
<evidence type="ECO:0000256" key="8">
    <source>
        <dbReference type="ARBA" id="ARBA00023002"/>
    </source>
</evidence>
<evidence type="ECO:0000256" key="3">
    <source>
        <dbReference type="ARBA" id="ARBA00006753"/>
    </source>
</evidence>
<dbReference type="InterPro" id="IPR005106">
    <property type="entry name" value="Asp/hSer_DH_NAD-bd"/>
</dbReference>
<dbReference type="GO" id="GO:0004412">
    <property type="term" value="F:homoserine dehydrogenase activity"/>
    <property type="evidence" value="ECO:0007669"/>
    <property type="project" value="UniProtKB-EC"/>
</dbReference>
<dbReference type="Gene3D" id="3.40.50.720">
    <property type="entry name" value="NAD(P)-binding Rossmann-like Domain"/>
    <property type="match status" value="1"/>
</dbReference>
<dbReference type="Pfam" id="PF00742">
    <property type="entry name" value="Homoserine_dh"/>
    <property type="match status" value="1"/>
</dbReference>
<evidence type="ECO:0000256" key="1">
    <source>
        <dbReference type="ARBA" id="ARBA00005056"/>
    </source>
</evidence>
<feature type="non-terminal residue" evidence="12">
    <location>
        <position position="222"/>
    </location>
</feature>
<reference evidence="12" key="1">
    <citation type="submission" date="2018-05" db="EMBL/GenBank/DDBJ databases">
        <authorList>
            <person name="Lanie J.A."/>
            <person name="Ng W.-L."/>
            <person name="Kazmierczak K.M."/>
            <person name="Andrzejewski T.M."/>
            <person name="Davidsen T.M."/>
            <person name="Wayne K.J."/>
            <person name="Tettelin H."/>
            <person name="Glass J.I."/>
            <person name="Rusch D."/>
            <person name="Podicherti R."/>
            <person name="Tsui H.-C.T."/>
            <person name="Winkler M.E."/>
        </authorList>
    </citation>
    <scope>NUCLEOTIDE SEQUENCE</scope>
</reference>
<dbReference type="InterPro" id="IPR019811">
    <property type="entry name" value="HDH_CS"/>
</dbReference>
<keyword evidence="7" id="KW-0791">Threonine biosynthesis</keyword>
<dbReference type="PANTHER" id="PTHR43331">
    <property type="entry name" value="HOMOSERINE DEHYDROGENASE"/>
    <property type="match status" value="1"/>
</dbReference>
<evidence type="ECO:0000256" key="5">
    <source>
        <dbReference type="ARBA" id="ARBA00013376"/>
    </source>
</evidence>